<dbReference type="Gene3D" id="3.40.50.300">
    <property type="entry name" value="P-loop containing nucleotide triphosphate hydrolases"/>
    <property type="match status" value="1"/>
</dbReference>
<organism evidence="4 5">
    <name type="scientific">Mycolicibacterium litorale</name>
    <dbReference type="NCBI Taxonomy" id="758802"/>
    <lineage>
        <taxon>Bacteria</taxon>
        <taxon>Bacillati</taxon>
        <taxon>Actinomycetota</taxon>
        <taxon>Actinomycetes</taxon>
        <taxon>Mycobacteriales</taxon>
        <taxon>Mycobacteriaceae</taxon>
        <taxon>Mycolicibacterium</taxon>
    </lineage>
</organism>
<sequence length="917" mass="98479">MPTPRRLIGRQREQQELARLLTGAREGRSGVVVLRGDAGMGKTSLLEYLEARATDFRTLRIVGSESEMELAYAGLHQLCSGLLGRLDQLPPPQQRALRVALGLADGDPPDRLMVGLAVLTLLAEVSSERPTLCLVDDAQWVDAASLQALAFVARRVIADPIVIVFAACKRREDRLLSDLPELQIRGLDDHDARMLLDRSLPGQLDEQVRENIIAEARGNPLALLELHRVLSPAELAGGFGLAEADQLTNRLERGFGQQVTELSPQTKTLLLLAASDPTGDPRWLRAAAEILGIPESVAETAEAAQLISIGTRVRFRHPLIRSAVYRSASPSERRRVHRALADVIDGPASDEHRAWHLGHAATGPDEQVAENLERSAGRARSRSGIAAGAAFLEFAADLTPDPHRRAQRALAAARAKLDAGAPESAAQLLIRARHPTDDERLSTGIERMRARCALATGHVSEAISRLAESAHRVREIDPVLARDIYLEALSAAVLAGRSTSPGTSAVAVGLAARADAPTVHPPRAVDLMLDALVARVVDGYVIAAPLLKRAVEAFLGLDAAEVAEPWFYAVITRVTVDLLDFEALHAIAERQLAALRAAGALGSLPRALDLLAVADIFRGRFPEAAAALSEAEAIATAIGDHEEHRADALLAAFRGQEALSHELTAAITDDAAMAPGQGFFVGAAWFSLAVLHNSLGHYTEALSACEQALENADFVIGALTLPEMVEAGTRCGEHAAAGSALARLIARADAGGTRTALGLAARSRALSSDGPAAEADYLAALTHLEQTPAVVYLARTRLVYGEWLRRQGRRVEARAQLRSALDHFTAMGADGFADRTRRELEATGETVRKRGSAVRRVQLTTQEAHITQLARRGHSNSEIAAQLFISPRTVEWHMGKIFTKLGVTSRKELRGMALPVE</sequence>
<evidence type="ECO:0000313" key="4">
    <source>
        <dbReference type="EMBL" id="BCI51199.1"/>
    </source>
</evidence>
<dbReference type="AlphaFoldDB" id="A0A6S6NYG1"/>
<dbReference type="Gene3D" id="1.25.40.10">
    <property type="entry name" value="Tetratricopeptide repeat domain"/>
    <property type="match status" value="1"/>
</dbReference>
<dbReference type="Pfam" id="PF00196">
    <property type="entry name" value="GerE"/>
    <property type="match status" value="1"/>
</dbReference>
<dbReference type="SMART" id="SM00421">
    <property type="entry name" value="HTH_LUXR"/>
    <property type="match status" value="1"/>
</dbReference>
<evidence type="ECO:0000256" key="2">
    <source>
        <dbReference type="ARBA" id="ARBA00022840"/>
    </source>
</evidence>
<dbReference type="SUPFAM" id="SSF48452">
    <property type="entry name" value="TPR-like"/>
    <property type="match status" value="2"/>
</dbReference>
<proteinExistence type="predicted"/>
<dbReference type="GO" id="GO:0004016">
    <property type="term" value="F:adenylate cyclase activity"/>
    <property type="evidence" value="ECO:0007669"/>
    <property type="project" value="TreeGrafter"/>
</dbReference>
<protein>
    <submittedName>
        <fullName evidence="4">Helix-turn-helix transcriptional regulator</fullName>
    </submittedName>
</protein>
<dbReference type="GO" id="GO:0005524">
    <property type="term" value="F:ATP binding"/>
    <property type="evidence" value="ECO:0007669"/>
    <property type="project" value="UniProtKB-KW"/>
</dbReference>
<reference evidence="4 5" key="1">
    <citation type="submission" date="2020-07" db="EMBL/GenBank/DDBJ databases">
        <title>Complete genome sequence of Mycolicibacterium litorale like strain isolated from cardiac implantable electronic device infection.</title>
        <authorList>
            <person name="Fukano H."/>
            <person name="Miyama H."/>
            <person name="Hoshino Y."/>
        </authorList>
    </citation>
    <scope>NUCLEOTIDE SEQUENCE [LARGE SCALE GENOMIC DNA]</scope>
    <source>
        <strain evidence="4 5">NIIDNTM18</strain>
    </source>
</reference>
<dbReference type="Pfam" id="PF13191">
    <property type="entry name" value="AAA_16"/>
    <property type="match status" value="1"/>
</dbReference>
<dbReference type="PRINTS" id="PR00038">
    <property type="entry name" value="HTHLUXR"/>
</dbReference>
<dbReference type="SUPFAM" id="SSF52540">
    <property type="entry name" value="P-loop containing nucleoside triphosphate hydrolases"/>
    <property type="match status" value="1"/>
</dbReference>
<dbReference type="CDD" id="cd06170">
    <property type="entry name" value="LuxR_C_like"/>
    <property type="match status" value="1"/>
</dbReference>
<dbReference type="PROSITE" id="PS50043">
    <property type="entry name" value="HTH_LUXR_2"/>
    <property type="match status" value="1"/>
</dbReference>
<name>A0A6S6NYG1_9MYCO</name>
<feature type="domain" description="HTH luxR-type" evidence="3">
    <location>
        <begin position="852"/>
        <end position="917"/>
    </location>
</feature>
<evidence type="ECO:0000313" key="5">
    <source>
        <dbReference type="Proteomes" id="UP000515734"/>
    </source>
</evidence>
<dbReference type="PANTHER" id="PTHR16305:SF35">
    <property type="entry name" value="TRANSCRIPTIONAL ACTIVATOR DOMAIN"/>
    <property type="match status" value="1"/>
</dbReference>
<dbReference type="InterPro" id="IPR027417">
    <property type="entry name" value="P-loop_NTPase"/>
</dbReference>
<dbReference type="InterPro" id="IPR000792">
    <property type="entry name" value="Tscrpt_reg_LuxR_C"/>
</dbReference>
<dbReference type="InterPro" id="IPR036388">
    <property type="entry name" value="WH-like_DNA-bd_sf"/>
</dbReference>
<dbReference type="InterPro" id="IPR016032">
    <property type="entry name" value="Sig_transdc_resp-reg_C-effctor"/>
</dbReference>
<dbReference type="Proteomes" id="UP000515734">
    <property type="component" value="Chromosome"/>
</dbReference>
<dbReference type="Gene3D" id="1.10.10.10">
    <property type="entry name" value="Winged helix-like DNA-binding domain superfamily/Winged helix DNA-binding domain"/>
    <property type="match status" value="1"/>
</dbReference>
<dbReference type="GO" id="GO:0005737">
    <property type="term" value="C:cytoplasm"/>
    <property type="evidence" value="ECO:0007669"/>
    <property type="project" value="TreeGrafter"/>
</dbReference>
<evidence type="ECO:0000256" key="1">
    <source>
        <dbReference type="ARBA" id="ARBA00022741"/>
    </source>
</evidence>
<dbReference type="RefSeq" id="WP_185294193.1">
    <property type="nucleotide sequence ID" value="NZ_AP023287.1"/>
</dbReference>
<dbReference type="InterPro" id="IPR041664">
    <property type="entry name" value="AAA_16"/>
</dbReference>
<gene>
    <name evidence="4" type="ORF">NIIDNTM18_04770</name>
</gene>
<dbReference type="SUPFAM" id="SSF46894">
    <property type="entry name" value="C-terminal effector domain of the bipartite response regulators"/>
    <property type="match status" value="1"/>
</dbReference>
<evidence type="ECO:0000259" key="3">
    <source>
        <dbReference type="PROSITE" id="PS50043"/>
    </source>
</evidence>
<keyword evidence="2" id="KW-0067">ATP-binding</keyword>
<dbReference type="PANTHER" id="PTHR16305">
    <property type="entry name" value="TESTICULAR SOLUBLE ADENYLYL CYCLASE"/>
    <property type="match status" value="1"/>
</dbReference>
<accession>A0A6S6NYG1</accession>
<dbReference type="GO" id="GO:0003677">
    <property type="term" value="F:DNA binding"/>
    <property type="evidence" value="ECO:0007669"/>
    <property type="project" value="InterPro"/>
</dbReference>
<dbReference type="EMBL" id="AP023287">
    <property type="protein sequence ID" value="BCI51199.1"/>
    <property type="molecule type" value="Genomic_DNA"/>
</dbReference>
<dbReference type="InterPro" id="IPR011990">
    <property type="entry name" value="TPR-like_helical_dom_sf"/>
</dbReference>
<dbReference type="GO" id="GO:0006355">
    <property type="term" value="P:regulation of DNA-templated transcription"/>
    <property type="evidence" value="ECO:0007669"/>
    <property type="project" value="InterPro"/>
</dbReference>
<keyword evidence="1" id="KW-0547">Nucleotide-binding</keyword>